<dbReference type="AlphaFoldDB" id="A0A7W8LB42"/>
<comment type="caution">
    <text evidence="1">The sequence shown here is derived from an EMBL/GenBank/DDBJ whole genome shotgun (WGS) entry which is preliminary data.</text>
</comment>
<proteinExistence type="predicted"/>
<accession>A0A7W8LB42</accession>
<gene>
    <name evidence="1" type="ORF">HDG41_005491</name>
</gene>
<dbReference type="EMBL" id="JACHDE010000013">
    <property type="protein sequence ID" value="MBB5403403.1"/>
    <property type="molecule type" value="Genomic_DNA"/>
</dbReference>
<reference evidence="1 2" key="1">
    <citation type="submission" date="2020-08" db="EMBL/GenBank/DDBJ databases">
        <title>Genomic Encyclopedia of Type Strains, Phase IV (KMG-V): Genome sequencing to study the core and pangenomes of soil and plant-associated prokaryotes.</title>
        <authorList>
            <person name="Whitman W."/>
        </authorList>
    </citation>
    <scope>NUCLEOTIDE SEQUENCE [LARGE SCALE GENOMIC DNA]</scope>
    <source>
        <strain evidence="1 2">JPY162</strain>
    </source>
</reference>
<name>A0A7W8LB42_9BURK</name>
<evidence type="ECO:0000313" key="1">
    <source>
        <dbReference type="EMBL" id="MBB5403403.1"/>
    </source>
</evidence>
<organism evidence="1 2">
    <name type="scientific">Paraburkholderia youngii</name>
    <dbReference type="NCBI Taxonomy" id="2782701"/>
    <lineage>
        <taxon>Bacteria</taxon>
        <taxon>Pseudomonadati</taxon>
        <taxon>Pseudomonadota</taxon>
        <taxon>Betaproteobacteria</taxon>
        <taxon>Burkholderiales</taxon>
        <taxon>Burkholderiaceae</taxon>
        <taxon>Paraburkholderia</taxon>
    </lineage>
</organism>
<dbReference type="Proteomes" id="UP000592820">
    <property type="component" value="Unassembled WGS sequence"/>
</dbReference>
<evidence type="ECO:0000313" key="2">
    <source>
        <dbReference type="Proteomes" id="UP000592820"/>
    </source>
</evidence>
<sequence length="39" mass="4237">MTTAFQVISDVRLSADCGCLLYSEALMDSFGFVSAQDPF</sequence>
<protein>
    <submittedName>
        <fullName evidence="1">Uncharacterized protein</fullName>
    </submittedName>
</protein>